<reference evidence="2 3" key="2">
    <citation type="submission" date="2018-06" db="EMBL/GenBank/DDBJ databases">
        <title>Sequencing of bacterial isolates from soil warming experiment in Harvard Forest, Massachusetts, USA.</title>
        <authorList>
            <person name="Deangelis K.PhD."/>
        </authorList>
    </citation>
    <scope>NUCLEOTIDE SEQUENCE [LARGE SCALE GENOMIC DNA]</scope>
    <source>
        <strain evidence="2 3">GAS496</strain>
    </source>
</reference>
<evidence type="ECO:0000256" key="1">
    <source>
        <dbReference type="SAM" id="Phobius"/>
    </source>
</evidence>
<feature type="transmembrane region" description="Helical" evidence="1">
    <location>
        <begin position="395"/>
        <end position="417"/>
    </location>
</feature>
<dbReference type="AlphaFoldDB" id="A0A318HF86"/>
<gene>
    <name evidence="2" type="ORF">C8E89_11633</name>
</gene>
<reference evidence="3" key="1">
    <citation type="submission" date="2018-05" db="EMBL/GenBank/DDBJ databases">
        <authorList>
            <person name="Deangelis K."/>
            <person name="Huntemann M."/>
            <person name="Clum A."/>
            <person name="Pillay M."/>
            <person name="Palaniappan K."/>
            <person name="Varghese N."/>
            <person name="Mikhailova N."/>
            <person name="Stamatis D."/>
            <person name="Reddy T."/>
            <person name="Daum C."/>
            <person name="Shapiro N."/>
            <person name="Ivanova N."/>
            <person name="Kyrpides N."/>
            <person name="Woyke T."/>
        </authorList>
    </citation>
    <scope>NUCLEOTIDE SEQUENCE [LARGE SCALE GENOMIC DNA]</scope>
    <source>
        <strain evidence="3">GAS496</strain>
    </source>
</reference>
<feature type="transmembrane region" description="Helical" evidence="1">
    <location>
        <begin position="133"/>
        <end position="163"/>
    </location>
</feature>
<feature type="transmembrane region" description="Helical" evidence="1">
    <location>
        <begin position="175"/>
        <end position="205"/>
    </location>
</feature>
<keyword evidence="3" id="KW-1185">Reference proteome</keyword>
<feature type="transmembrane region" description="Helical" evidence="1">
    <location>
        <begin position="18"/>
        <end position="36"/>
    </location>
</feature>
<dbReference type="EMBL" id="QJJU01000016">
    <property type="protein sequence ID" value="PXX05723.1"/>
    <property type="molecule type" value="Genomic_DNA"/>
</dbReference>
<feature type="transmembrane region" description="Helical" evidence="1">
    <location>
        <begin position="313"/>
        <end position="333"/>
    </location>
</feature>
<feature type="transmembrane region" description="Helical" evidence="1">
    <location>
        <begin position="65"/>
        <end position="83"/>
    </location>
</feature>
<keyword evidence="1" id="KW-0472">Membrane</keyword>
<evidence type="ECO:0008006" key="4">
    <source>
        <dbReference type="Google" id="ProtNLM"/>
    </source>
</evidence>
<protein>
    <recommendedName>
        <fullName evidence="4">Glycosyltransferase RgtA/B/C/D-like domain-containing protein</fullName>
    </recommendedName>
</protein>
<sequence>MTSYTSDRMADCRDLKTFALWAIAAGAFVLPGAVTIGRGTQPIRHRGAMNETTTVGALEHRIISALRVVVPVVIVCFYLWRIFGGLAPVERFSDDFFYYAVPARNWVDGAGSTFFPGEPTNGYHPLWFLWVALLYRVAGGGVIFFGLADLTLMALLVGFFLVFERFLRRVTGDRLAAAVGAAVAAVSLTVVSRAGVEVALAAFATALLLDYLSRKPLADQTVRDAAIVGLLGAFLVLARLDAVFLAPGLVVAVISRWDWRRLSAVVVGAVPVYAYLVFNLVVYGHLGTSSMAAKSLDVYWPPNLWFLEFPSRVVMSGVVATVLVVSVVVGVMLRRSENADVRRIALALAVAPVLQLAAQALFSGWTLFPWYFYFFVMVLGVAAALVFMGLRRWNALRWAGIPLGAVMLLVAGLGLVAGEKPDPWQRDAAANAARLQAFSVDHPGVYAMGDAAGTPEWTIGLPIVHLEGLMMSPDFVDRIRERQPLEQVFRDYHVDYYVAVRPADNPTDGCLQFAEPTPQQASPRAPHLTTTICSAPVKVIQTGDRNRLQVYRVDPTTGKVV</sequence>
<keyword evidence="1" id="KW-1133">Transmembrane helix</keyword>
<feature type="transmembrane region" description="Helical" evidence="1">
    <location>
        <begin position="225"/>
        <end position="252"/>
    </location>
</feature>
<evidence type="ECO:0000313" key="2">
    <source>
        <dbReference type="EMBL" id="PXX05723.1"/>
    </source>
</evidence>
<accession>A0A318HF86</accession>
<comment type="caution">
    <text evidence="2">The sequence shown here is derived from an EMBL/GenBank/DDBJ whole genome shotgun (WGS) entry which is preliminary data.</text>
</comment>
<feature type="transmembrane region" description="Helical" evidence="1">
    <location>
        <begin position="345"/>
        <end position="364"/>
    </location>
</feature>
<name>A0A318HF86_9MYCO</name>
<organism evidence="2 3">
    <name type="scientific">Mycolicibacterium moriokaense</name>
    <dbReference type="NCBI Taxonomy" id="39691"/>
    <lineage>
        <taxon>Bacteria</taxon>
        <taxon>Bacillati</taxon>
        <taxon>Actinomycetota</taxon>
        <taxon>Actinomycetes</taxon>
        <taxon>Mycobacteriales</taxon>
        <taxon>Mycobacteriaceae</taxon>
        <taxon>Mycolicibacterium</taxon>
    </lineage>
</organism>
<feature type="transmembrane region" description="Helical" evidence="1">
    <location>
        <begin position="264"/>
        <end position="286"/>
    </location>
</feature>
<proteinExistence type="predicted"/>
<feature type="transmembrane region" description="Helical" evidence="1">
    <location>
        <begin position="370"/>
        <end position="388"/>
    </location>
</feature>
<keyword evidence="1" id="KW-0812">Transmembrane</keyword>
<dbReference type="Proteomes" id="UP000247781">
    <property type="component" value="Unassembled WGS sequence"/>
</dbReference>
<evidence type="ECO:0000313" key="3">
    <source>
        <dbReference type="Proteomes" id="UP000247781"/>
    </source>
</evidence>